<dbReference type="EC" id="4.2.1.22" evidence="4"/>
<dbReference type="FunFam" id="3.40.50.1100:FF:000003">
    <property type="entry name" value="Cystathionine beta-synthase"/>
    <property type="match status" value="1"/>
</dbReference>
<comment type="similarity">
    <text evidence="3">Belongs to the cysteine synthase/cystathionine beta-synthase family.</text>
</comment>
<dbReference type="OrthoDB" id="10259545at2759"/>
<evidence type="ECO:0000256" key="2">
    <source>
        <dbReference type="ARBA" id="ARBA00005003"/>
    </source>
</evidence>
<dbReference type="InterPro" id="IPR001216">
    <property type="entry name" value="P-phosphate_BS"/>
</dbReference>
<evidence type="ECO:0000256" key="3">
    <source>
        <dbReference type="ARBA" id="ARBA00007103"/>
    </source>
</evidence>
<evidence type="ECO:0000313" key="9">
    <source>
        <dbReference type="Proteomes" id="UP000308730"/>
    </source>
</evidence>
<dbReference type="GO" id="GO:0004122">
    <property type="term" value="F:cystathionine beta-synthase activity"/>
    <property type="evidence" value="ECO:0007669"/>
    <property type="project" value="UniProtKB-EC"/>
</dbReference>
<dbReference type="Gene3D" id="3.40.50.1100">
    <property type="match status" value="2"/>
</dbReference>
<protein>
    <recommendedName>
        <fullName evidence="4">cystathionine beta-synthase</fullName>
        <ecNumber evidence="4">4.2.1.22</ecNumber>
    </recommendedName>
</protein>
<dbReference type="InterPro" id="IPR050214">
    <property type="entry name" value="Cys_Synth/Cystath_Beta-Synth"/>
</dbReference>
<accession>A0A4S4N190</accession>
<dbReference type="InterPro" id="IPR001926">
    <property type="entry name" value="TrpB-like_PALP"/>
</dbReference>
<evidence type="ECO:0000256" key="1">
    <source>
        <dbReference type="ARBA" id="ARBA00001933"/>
    </source>
</evidence>
<dbReference type="AlphaFoldDB" id="A0A4S4N190"/>
<dbReference type="Pfam" id="PF00291">
    <property type="entry name" value="PALP"/>
    <property type="match status" value="1"/>
</dbReference>
<organism evidence="8 9">
    <name type="scientific">Antrodiella citrinella</name>
    <dbReference type="NCBI Taxonomy" id="2447956"/>
    <lineage>
        <taxon>Eukaryota</taxon>
        <taxon>Fungi</taxon>
        <taxon>Dikarya</taxon>
        <taxon>Basidiomycota</taxon>
        <taxon>Agaricomycotina</taxon>
        <taxon>Agaricomycetes</taxon>
        <taxon>Polyporales</taxon>
        <taxon>Steccherinaceae</taxon>
        <taxon>Antrodiella</taxon>
    </lineage>
</organism>
<dbReference type="GO" id="GO:0006535">
    <property type="term" value="P:cysteine biosynthetic process from serine"/>
    <property type="evidence" value="ECO:0007669"/>
    <property type="project" value="InterPro"/>
</dbReference>
<dbReference type="PROSITE" id="PS00901">
    <property type="entry name" value="CYS_SYNTHASE"/>
    <property type="match status" value="1"/>
</dbReference>
<comment type="caution">
    <text evidence="8">The sequence shown here is derived from an EMBL/GenBank/DDBJ whole genome shotgun (WGS) entry which is preliminary data.</text>
</comment>
<dbReference type="FunFam" id="3.40.50.1100:FF:000118">
    <property type="entry name" value="Related to CYS4-cystathionine beta-synthase"/>
    <property type="match status" value="1"/>
</dbReference>
<evidence type="ECO:0000259" key="7">
    <source>
        <dbReference type="Pfam" id="PF00291"/>
    </source>
</evidence>
<dbReference type="InterPro" id="IPR036052">
    <property type="entry name" value="TrpB-like_PALP_sf"/>
</dbReference>
<dbReference type="EMBL" id="SGPM01000031">
    <property type="protein sequence ID" value="THH32045.1"/>
    <property type="molecule type" value="Genomic_DNA"/>
</dbReference>
<sequence>MPAGQARARKLFFSFHNTTLDFQSISVFYPSVTPLLRMSRSILDNALGAVGNTPLIRLDKIAAREGLQCNLLGKLEYTSAGGSVKDRIAKRMVEVAERDGLLKPGHSVVIEPTSGNTGIGLAMACAVKGYSVIITMPNKMSLEKEAALRALGAEVVRTPTEAAWDSPESHIGVAQRLQKEIPGGIILDQYRNVNNPLAHEFTTGPEIVEAVLGTPSTPSKPSSGKVDVLAAGAGTGGTITGLSRAIKKSHNPKAIIVGVDPVGSILALPDSLNVAGAGSQYIVEGIGYDFVPDVLSRETGIVDHWIKSTDEESFEAVRHLMRSEGLLVGGSSGSSLSGVLRWLKSKEGRTIAQTKGANVVVLLPDGIRNYMSKPWFLKMALEAEPSPLAKRISSILQPSSSTVSTDVDRLASGIATLTIPDLDNRPGHAGRRVEF</sequence>
<comment type="cofactor">
    <cofactor evidence="1">
        <name>pyridoxal 5'-phosphate</name>
        <dbReference type="ChEBI" id="CHEBI:597326"/>
    </cofactor>
</comment>
<name>A0A4S4N190_9APHY</name>
<comment type="pathway">
    <text evidence="2">Amino-acid biosynthesis; L-cysteine biosynthesis; L-cysteine from L-homocysteine and L-serine: step 1/2.</text>
</comment>
<keyword evidence="9" id="KW-1185">Reference proteome</keyword>
<proteinExistence type="inferred from homology"/>
<evidence type="ECO:0000256" key="4">
    <source>
        <dbReference type="ARBA" id="ARBA00012041"/>
    </source>
</evidence>
<dbReference type="SUPFAM" id="SSF53686">
    <property type="entry name" value="Tryptophan synthase beta subunit-like PLP-dependent enzymes"/>
    <property type="match status" value="1"/>
</dbReference>
<evidence type="ECO:0000313" key="8">
    <source>
        <dbReference type="EMBL" id="THH32045.1"/>
    </source>
</evidence>
<feature type="domain" description="Tryptophan synthase beta chain-like PALP" evidence="7">
    <location>
        <begin position="48"/>
        <end position="365"/>
    </location>
</feature>
<dbReference type="Proteomes" id="UP000308730">
    <property type="component" value="Unassembled WGS sequence"/>
</dbReference>
<comment type="catalytic activity">
    <reaction evidence="6">
        <text>L-homocysteine + L-serine = L,L-cystathionine + H2O</text>
        <dbReference type="Rhea" id="RHEA:10112"/>
        <dbReference type="ChEBI" id="CHEBI:15377"/>
        <dbReference type="ChEBI" id="CHEBI:33384"/>
        <dbReference type="ChEBI" id="CHEBI:58161"/>
        <dbReference type="ChEBI" id="CHEBI:58199"/>
        <dbReference type="EC" id="4.2.1.22"/>
    </reaction>
</comment>
<evidence type="ECO:0000256" key="5">
    <source>
        <dbReference type="ARBA" id="ARBA00022898"/>
    </source>
</evidence>
<reference evidence="8 9" key="1">
    <citation type="submission" date="2019-02" db="EMBL/GenBank/DDBJ databases">
        <title>Genome sequencing of the rare red list fungi Antrodiella citrinella (Flaviporus citrinellus).</title>
        <authorList>
            <person name="Buettner E."/>
            <person name="Kellner H."/>
        </authorList>
    </citation>
    <scope>NUCLEOTIDE SEQUENCE [LARGE SCALE GENOMIC DNA]</scope>
    <source>
        <strain evidence="8 9">DSM 108506</strain>
    </source>
</reference>
<dbReference type="CDD" id="cd01561">
    <property type="entry name" value="CBS_like"/>
    <property type="match status" value="1"/>
</dbReference>
<dbReference type="PANTHER" id="PTHR10314">
    <property type="entry name" value="CYSTATHIONINE BETA-SYNTHASE"/>
    <property type="match status" value="1"/>
</dbReference>
<evidence type="ECO:0000256" key="6">
    <source>
        <dbReference type="ARBA" id="ARBA00047490"/>
    </source>
</evidence>
<gene>
    <name evidence="8" type="ORF">EUX98_g2155</name>
</gene>
<keyword evidence="5" id="KW-0663">Pyridoxal phosphate</keyword>